<protein>
    <submittedName>
        <fullName evidence="1">Uncharacterized protein</fullName>
    </submittedName>
</protein>
<sequence>MIKGLDASAEPRRYWHGHDEEGGIWLFETVEEAGEQWAVRQIEIDPHRRVHKYWWRHLDDAHGFLTDQALELWEFGMTEISGEAFAQVWDTVSCACGAAPEDKVQRPEPAGP</sequence>
<dbReference type="RefSeq" id="WP_111170629.1">
    <property type="nucleotide sequence ID" value="NZ_POUA01000305.1"/>
</dbReference>
<gene>
    <name evidence="1" type="ORF">C1I98_29235</name>
</gene>
<dbReference type="AlphaFoldDB" id="A0A2W2FBD6"/>
<proteinExistence type="predicted"/>
<name>A0A2W2FBD6_9ACTN</name>
<evidence type="ECO:0000313" key="2">
    <source>
        <dbReference type="Proteomes" id="UP000248544"/>
    </source>
</evidence>
<evidence type="ECO:0000313" key="1">
    <source>
        <dbReference type="EMBL" id="PZG32863.1"/>
    </source>
</evidence>
<organism evidence="1 2">
    <name type="scientific">Spongiactinospora gelatinilytica</name>
    <dbReference type="NCBI Taxonomy" id="2666298"/>
    <lineage>
        <taxon>Bacteria</taxon>
        <taxon>Bacillati</taxon>
        <taxon>Actinomycetota</taxon>
        <taxon>Actinomycetes</taxon>
        <taxon>Streptosporangiales</taxon>
        <taxon>Streptosporangiaceae</taxon>
        <taxon>Spongiactinospora</taxon>
    </lineage>
</organism>
<comment type="caution">
    <text evidence="1">The sequence shown here is derived from an EMBL/GenBank/DDBJ whole genome shotgun (WGS) entry which is preliminary data.</text>
</comment>
<dbReference type="Proteomes" id="UP000248544">
    <property type="component" value="Unassembled WGS sequence"/>
</dbReference>
<accession>A0A2W2FBD6</accession>
<reference evidence="1 2" key="1">
    <citation type="submission" date="2018-01" db="EMBL/GenBank/DDBJ databases">
        <title>Draft genome sequence of Sphaerisporangium sp. 7K107.</title>
        <authorList>
            <person name="Sahin N."/>
            <person name="Saygin H."/>
            <person name="Ay H."/>
        </authorList>
    </citation>
    <scope>NUCLEOTIDE SEQUENCE [LARGE SCALE GENOMIC DNA]</scope>
    <source>
        <strain evidence="1 2">7K107</strain>
    </source>
</reference>
<keyword evidence="2" id="KW-1185">Reference proteome</keyword>
<dbReference type="EMBL" id="POUA01000305">
    <property type="protein sequence ID" value="PZG32863.1"/>
    <property type="molecule type" value="Genomic_DNA"/>
</dbReference>